<feature type="transmembrane region" description="Helical" evidence="7">
    <location>
        <begin position="103"/>
        <end position="123"/>
    </location>
</feature>
<protein>
    <submittedName>
        <fullName evidence="8">Uracil-xanthine permease family protein</fullName>
    </submittedName>
</protein>
<dbReference type="Proteomes" id="UP001597124">
    <property type="component" value="Unassembled WGS sequence"/>
</dbReference>
<keyword evidence="4 7" id="KW-0812">Transmembrane</keyword>
<gene>
    <name evidence="8" type="ORF">ACFQ00_15475</name>
</gene>
<feature type="transmembrane region" description="Helical" evidence="7">
    <location>
        <begin position="348"/>
        <end position="365"/>
    </location>
</feature>
<feature type="transmembrane region" description="Helical" evidence="7">
    <location>
        <begin position="233"/>
        <end position="252"/>
    </location>
</feature>
<evidence type="ECO:0000256" key="3">
    <source>
        <dbReference type="ARBA" id="ARBA00022448"/>
    </source>
</evidence>
<comment type="caution">
    <text evidence="8">The sequence shown here is derived from an EMBL/GenBank/DDBJ whole genome shotgun (WGS) entry which is preliminary data.</text>
</comment>
<feature type="transmembrane region" description="Helical" evidence="7">
    <location>
        <begin position="197"/>
        <end position="221"/>
    </location>
</feature>
<evidence type="ECO:0000313" key="9">
    <source>
        <dbReference type="Proteomes" id="UP001597124"/>
    </source>
</evidence>
<keyword evidence="6 7" id="KW-0472">Membrane</keyword>
<evidence type="ECO:0000256" key="5">
    <source>
        <dbReference type="ARBA" id="ARBA00022989"/>
    </source>
</evidence>
<feature type="transmembrane region" description="Helical" evidence="7">
    <location>
        <begin position="135"/>
        <end position="158"/>
    </location>
</feature>
<accession>A0ABW3C5H1</accession>
<feature type="transmembrane region" description="Helical" evidence="7">
    <location>
        <begin position="377"/>
        <end position="398"/>
    </location>
</feature>
<dbReference type="PANTHER" id="PTHR42810:SF2">
    <property type="entry name" value="PURINE PERMEASE C1399.01C-RELATED"/>
    <property type="match status" value="1"/>
</dbReference>
<evidence type="ECO:0000256" key="2">
    <source>
        <dbReference type="ARBA" id="ARBA00008821"/>
    </source>
</evidence>
<name>A0ABW3C5H1_SPHXN</name>
<feature type="transmembrane region" description="Helical" evidence="7">
    <location>
        <begin position="49"/>
        <end position="70"/>
    </location>
</feature>
<evidence type="ECO:0000313" key="8">
    <source>
        <dbReference type="EMBL" id="MFD0849734.1"/>
    </source>
</evidence>
<evidence type="ECO:0000256" key="6">
    <source>
        <dbReference type="ARBA" id="ARBA00023136"/>
    </source>
</evidence>
<dbReference type="RefSeq" id="WP_381492724.1">
    <property type="nucleotide sequence ID" value="NZ_JBHTIK010000011.1"/>
</dbReference>
<proteinExistence type="inferred from homology"/>
<feature type="transmembrane region" description="Helical" evidence="7">
    <location>
        <begin position="410"/>
        <end position="432"/>
    </location>
</feature>
<feature type="transmembrane region" description="Helical" evidence="7">
    <location>
        <begin position="319"/>
        <end position="342"/>
    </location>
</feature>
<evidence type="ECO:0000256" key="1">
    <source>
        <dbReference type="ARBA" id="ARBA00004141"/>
    </source>
</evidence>
<keyword evidence="3" id="KW-0813">Transport</keyword>
<dbReference type="InterPro" id="IPR006043">
    <property type="entry name" value="NCS2"/>
</dbReference>
<feature type="transmembrane region" description="Helical" evidence="7">
    <location>
        <begin position="77"/>
        <end position="97"/>
    </location>
</feature>
<comment type="subcellular location">
    <subcellularLocation>
        <location evidence="1">Membrane</location>
        <topology evidence="1">Multi-pass membrane protein</topology>
    </subcellularLocation>
</comment>
<organism evidence="8 9">
    <name type="scientific">Sphingosinicella xenopeptidilytica</name>
    <dbReference type="NCBI Taxonomy" id="364098"/>
    <lineage>
        <taxon>Bacteria</taxon>
        <taxon>Pseudomonadati</taxon>
        <taxon>Pseudomonadota</taxon>
        <taxon>Alphaproteobacteria</taxon>
        <taxon>Sphingomonadales</taxon>
        <taxon>Sphingosinicellaceae</taxon>
        <taxon>Sphingosinicella</taxon>
    </lineage>
</organism>
<feature type="transmembrane region" description="Helical" evidence="7">
    <location>
        <begin position="22"/>
        <end position="43"/>
    </location>
</feature>
<dbReference type="EMBL" id="JBHTIK010000011">
    <property type="protein sequence ID" value="MFD0849734.1"/>
    <property type="molecule type" value="Genomic_DNA"/>
</dbReference>
<evidence type="ECO:0000256" key="7">
    <source>
        <dbReference type="SAM" id="Phobius"/>
    </source>
</evidence>
<keyword evidence="9" id="KW-1185">Reference proteome</keyword>
<comment type="similarity">
    <text evidence="2">Belongs to the nucleobase:cation symporter-2 (NCS2) (TC 2.A.40) family.</text>
</comment>
<evidence type="ECO:0000256" key="4">
    <source>
        <dbReference type="ARBA" id="ARBA00022692"/>
    </source>
</evidence>
<dbReference type="PANTHER" id="PTHR42810">
    <property type="entry name" value="PURINE PERMEASE C1399.01C-RELATED"/>
    <property type="match status" value="1"/>
</dbReference>
<feature type="transmembrane region" description="Helical" evidence="7">
    <location>
        <begin position="170"/>
        <end position="190"/>
    </location>
</feature>
<keyword evidence="5 7" id="KW-1133">Transmembrane helix</keyword>
<reference evidence="9" key="1">
    <citation type="journal article" date="2019" name="Int. J. Syst. Evol. Microbiol.">
        <title>The Global Catalogue of Microorganisms (GCM) 10K type strain sequencing project: providing services to taxonomists for standard genome sequencing and annotation.</title>
        <authorList>
            <consortium name="The Broad Institute Genomics Platform"/>
            <consortium name="The Broad Institute Genome Sequencing Center for Infectious Disease"/>
            <person name="Wu L."/>
            <person name="Ma J."/>
        </authorList>
    </citation>
    <scope>NUCLEOTIDE SEQUENCE [LARGE SCALE GENOMIC DNA]</scope>
    <source>
        <strain evidence="9">CCUG 52537</strain>
    </source>
</reference>
<dbReference type="Pfam" id="PF00860">
    <property type="entry name" value="Xan_ur_permease"/>
    <property type="match status" value="1"/>
</dbReference>
<sequence length="457" mass="47579">MHVESDGAFAIDIEQKLPPRQLMLFAFQHLLALTGIWIFPVLIGQALNLSTVEVGTIIQACFLTTGLVTILQSGRMLRLPVVQGPTAVFFVVLVAGAHSYGLGAAFGSMAVAGVIFALLSLPIRGWALLPRLAPFVSAPVVFGTLLVIIGGQLAGIGLPNWFDGDGSGGIGFISALTCAIVVLISIIFGGNTVVRRGALLIGIVVGSILHIFVAGIDLTPIRETPLLQIVQPAPFGLGVAWPLVGLMLLAYVQAGSEAMGMYSLLARWGGQSLSRGRIGRGLFGEFVGCAIGALFGGLGTTSYAENVGIIRVSGVGSRWVTMTAGICAIIVGLIPMFGILIASLPSTVLAAASTILFGIIAISGIQMMRDVVWDELNLMVAAVSFIVSLGCAALPAALFSGKDPIVQGLFTQPILVGIILLMVLQVVVNVLIRPCLERKANSAAQEMGDQTIQGTVE</sequence>